<evidence type="ECO:0000313" key="2">
    <source>
        <dbReference type="EMBL" id="EPY15667.1"/>
    </source>
</evidence>
<gene>
    <name evidence="2" type="ORF">STCU_11846</name>
</gene>
<comment type="caution">
    <text evidence="2">The sequence shown here is derived from an EMBL/GenBank/DDBJ whole genome shotgun (WGS) entry which is preliminary data.</text>
</comment>
<dbReference type="Proteomes" id="UP000015354">
    <property type="component" value="Unassembled WGS sequence"/>
</dbReference>
<dbReference type="AlphaFoldDB" id="S9TCD8"/>
<accession>S9TCD8</accession>
<feature type="compositionally biased region" description="Low complexity" evidence="1">
    <location>
        <begin position="30"/>
        <end position="66"/>
    </location>
</feature>
<dbReference type="EMBL" id="ATMH01011859">
    <property type="protein sequence ID" value="EPY15667.1"/>
    <property type="molecule type" value="Genomic_DNA"/>
</dbReference>
<name>S9TCD8_9TRYP</name>
<reference evidence="2 3" key="1">
    <citation type="journal article" date="2013" name="PLoS ONE">
        <title>Predicting the Proteins of Angomonas deanei, Strigomonas culicis and Their Respective Endosymbionts Reveals New Aspects of the Trypanosomatidae Family.</title>
        <authorList>
            <person name="Motta M.C."/>
            <person name="Martins A.C."/>
            <person name="de Souza S.S."/>
            <person name="Catta-Preta C.M."/>
            <person name="Silva R."/>
            <person name="Klein C.C."/>
            <person name="de Almeida L.G."/>
            <person name="de Lima Cunha O."/>
            <person name="Ciapina L.P."/>
            <person name="Brocchi M."/>
            <person name="Colabardini A.C."/>
            <person name="de Araujo Lima B."/>
            <person name="Machado C.R."/>
            <person name="de Almeida Soares C.M."/>
            <person name="Probst C.M."/>
            <person name="de Menezes C.B."/>
            <person name="Thompson C.E."/>
            <person name="Bartholomeu D.C."/>
            <person name="Gradia D.F."/>
            <person name="Pavoni D.P."/>
            <person name="Grisard E.C."/>
            <person name="Fantinatti-Garboggini F."/>
            <person name="Marchini F.K."/>
            <person name="Rodrigues-Luiz G.F."/>
            <person name="Wagner G."/>
            <person name="Goldman G.H."/>
            <person name="Fietto J.L."/>
            <person name="Elias M.C."/>
            <person name="Goldman M.H."/>
            <person name="Sagot M.F."/>
            <person name="Pereira M."/>
            <person name="Stoco P.H."/>
            <person name="de Mendonca-Neto R.P."/>
            <person name="Teixeira S.M."/>
            <person name="Maciel T.E."/>
            <person name="de Oliveira Mendes T.A."/>
            <person name="Urmenyi T.P."/>
            <person name="de Souza W."/>
            <person name="Schenkman S."/>
            <person name="de Vasconcelos A.T."/>
        </authorList>
    </citation>
    <scope>NUCLEOTIDE SEQUENCE [LARGE SCALE GENOMIC DNA]</scope>
</reference>
<keyword evidence="3" id="KW-1185">Reference proteome</keyword>
<evidence type="ECO:0000256" key="1">
    <source>
        <dbReference type="SAM" id="MobiDB-lite"/>
    </source>
</evidence>
<protein>
    <submittedName>
        <fullName evidence="2">Uncharacterized protein</fullName>
    </submittedName>
</protein>
<evidence type="ECO:0000313" key="3">
    <source>
        <dbReference type="Proteomes" id="UP000015354"/>
    </source>
</evidence>
<feature type="region of interest" description="Disordered" evidence="1">
    <location>
        <begin position="30"/>
        <end position="72"/>
    </location>
</feature>
<proteinExistence type="predicted"/>
<sequence length="72" mass="7381">MRSNMVSPGVAAVPGRRMSDEWFSRRRVVSSGAAVPSSHSPPSAARSSPVSTARSASPSGARSRLSPGASRS</sequence>
<organism evidence="2 3">
    <name type="scientific">Strigomonas culicis</name>
    <dbReference type="NCBI Taxonomy" id="28005"/>
    <lineage>
        <taxon>Eukaryota</taxon>
        <taxon>Discoba</taxon>
        <taxon>Euglenozoa</taxon>
        <taxon>Kinetoplastea</taxon>
        <taxon>Metakinetoplastina</taxon>
        <taxon>Trypanosomatida</taxon>
        <taxon>Trypanosomatidae</taxon>
        <taxon>Strigomonadinae</taxon>
        <taxon>Strigomonas</taxon>
    </lineage>
</organism>